<dbReference type="InterPro" id="IPR049900">
    <property type="entry name" value="PKS_mFAS_DH"/>
</dbReference>
<dbReference type="SUPFAM" id="SSF51735">
    <property type="entry name" value="NAD(P)-binding Rossmann-fold domains"/>
    <property type="match status" value="2"/>
</dbReference>
<dbReference type="CDD" id="cd05195">
    <property type="entry name" value="enoyl_red"/>
    <property type="match status" value="1"/>
</dbReference>
<sequence length="899" mass="93515">SNQTGDIATDEQLADPTYWTRHIREAVRYRDMVTTLHGAGVTTYVELGPDNTLSALTHTCLPDEHTATITAAHLGDHAQAALHAAGHRTVWTTTTPAGRHTDLPTYPFQRRPYWLAAPSGGDPDAFGLAAAGHPLLGAAAELADGDGLLFTGRIGVQSHPWLTGHAVHGTVLLPATALADLVLHVADEIGAPHIEELVLEAPLTLPTRGAVQVQVRIGLPQGDLRPVSVHARPAGDEDEPWIRHASGTVSVAPSVSAVGFPWPPPGEPVDVDGLYPRLAAAGIEYGPEFQGLRAAWRDGDTLYAEVALGGDADPAGFGLHPALFDAALHAAALTYDDVRLPFALRGVTLHAAGAAVLRARLVVSAGEVSLDLMDVAGLPVASVASLALRPVSPEQLATAGDPARRGLYRVHWAPVPVGGPPAGGVAVLGKPIDGLAATHHRDLSALVASGATTELVVAEVAAGSDPTGHRAVAHALELVQGWLAADRPPAGRLVIVTRGAVAARPGDPVDGLPSAGVWGLVRTAQSEHPGVFQLVDLGPEDVTDVADAALLTAAVATGEPQLAVRDGAAYAPRLAQTAESSPLTPPGGPWRLDVTAAGTLENLALLPAPELTEPLAPGQVRIAVRAAGLNFRDVLIALDMYPGTAVIGGEAAGIVTEVADDVTTITPGQRVMGLFTGAMGPVAVTDRRLLAPMPHGWTFAEAAAAPVVFLTAYYGLTRLMRLGHGERILIHAATGGVGTAAVQLARHLGAEVYATAGRAKQRVLRALGIPDDHIGDSRTLDFEERFLDATGGAGMDVVLDSLAREFVDASLRLLPRGGHFLEMGKTDIRDPQDVAAAHPGVEYQAFDMVDAGPDAIREMLDELGLLFASGVLRPLPVTAFDIREAPAAFRHLSQARHIG</sequence>
<dbReference type="SMART" id="SM00826">
    <property type="entry name" value="PKS_DH"/>
    <property type="match status" value="1"/>
</dbReference>
<protein>
    <submittedName>
        <fullName evidence="4">Zinc-binding dehydrogenase</fullName>
    </submittedName>
</protein>
<dbReference type="InterPro" id="IPR036291">
    <property type="entry name" value="NAD(P)-bd_dom_sf"/>
</dbReference>
<feature type="active site" description="Proton donor; for dehydratase activity" evidence="2">
    <location>
        <position position="325"/>
    </location>
</feature>
<dbReference type="InterPro" id="IPR042104">
    <property type="entry name" value="PKS_dehydratase_sf"/>
</dbReference>
<dbReference type="InterPro" id="IPR011032">
    <property type="entry name" value="GroES-like_sf"/>
</dbReference>
<reference evidence="5" key="1">
    <citation type="journal article" date="2019" name="Int. J. Syst. Evol. Microbiol.">
        <title>The Global Catalogue of Microorganisms (GCM) 10K type strain sequencing project: providing services to taxonomists for standard genome sequencing and annotation.</title>
        <authorList>
            <consortium name="The Broad Institute Genomics Platform"/>
            <consortium name="The Broad Institute Genome Sequencing Center for Infectious Disease"/>
            <person name="Wu L."/>
            <person name="Ma J."/>
        </authorList>
    </citation>
    <scope>NUCLEOTIDE SEQUENCE [LARGE SCALE GENOMIC DNA]</scope>
    <source>
        <strain evidence="5">CGMCC 4.7152</strain>
    </source>
</reference>
<feature type="non-terminal residue" evidence="4">
    <location>
        <position position="899"/>
    </location>
</feature>
<dbReference type="SMART" id="SM00829">
    <property type="entry name" value="PKS_ER"/>
    <property type="match status" value="1"/>
</dbReference>
<dbReference type="InterPro" id="IPR050091">
    <property type="entry name" value="PKS_NRPS_Biosynth_Enz"/>
</dbReference>
<evidence type="ECO:0000313" key="5">
    <source>
        <dbReference type="Proteomes" id="UP001595912"/>
    </source>
</evidence>
<feature type="domain" description="PKS/mFAS DH" evidence="3">
    <location>
        <begin position="133"/>
        <end position="397"/>
    </location>
</feature>
<dbReference type="Pfam" id="PF14765">
    <property type="entry name" value="PS-DH"/>
    <property type="match status" value="1"/>
</dbReference>
<evidence type="ECO:0000256" key="1">
    <source>
        <dbReference type="ARBA" id="ARBA00022679"/>
    </source>
</evidence>
<feature type="active site" description="Proton acceptor; for dehydratase activity" evidence="2">
    <location>
        <position position="165"/>
    </location>
</feature>
<evidence type="ECO:0000256" key="2">
    <source>
        <dbReference type="PROSITE-ProRule" id="PRU01363"/>
    </source>
</evidence>
<dbReference type="PROSITE" id="PS52019">
    <property type="entry name" value="PKS_MFAS_DH"/>
    <property type="match status" value="1"/>
</dbReference>
<keyword evidence="1" id="KW-0808">Transferase</keyword>
<evidence type="ECO:0000313" key="4">
    <source>
        <dbReference type="EMBL" id="MFC5007210.1"/>
    </source>
</evidence>
<feature type="region of interest" description="N-terminal hotdog fold" evidence="2">
    <location>
        <begin position="133"/>
        <end position="256"/>
    </location>
</feature>
<dbReference type="Gene3D" id="3.30.70.3290">
    <property type="match status" value="1"/>
</dbReference>
<dbReference type="PANTHER" id="PTHR43775">
    <property type="entry name" value="FATTY ACID SYNTHASE"/>
    <property type="match status" value="1"/>
</dbReference>
<name>A0ABV9WHV9_9ACTN</name>
<dbReference type="InterPro" id="IPR016035">
    <property type="entry name" value="Acyl_Trfase/lysoPLipase"/>
</dbReference>
<evidence type="ECO:0000259" key="3">
    <source>
        <dbReference type="PROSITE" id="PS52019"/>
    </source>
</evidence>
<gene>
    <name evidence="4" type="ORF">ACFPIJ_56565</name>
</gene>
<dbReference type="Pfam" id="PF21089">
    <property type="entry name" value="PKS_DH_N"/>
    <property type="match status" value="1"/>
</dbReference>
<dbReference type="SUPFAM" id="SSF50129">
    <property type="entry name" value="GroES-like"/>
    <property type="match status" value="1"/>
</dbReference>
<dbReference type="Gene3D" id="3.10.129.110">
    <property type="entry name" value="Polyketide synthase dehydratase"/>
    <property type="match status" value="1"/>
</dbReference>
<dbReference type="RefSeq" id="WP_380127860.1">
    <property type="nucleotide sequence ID" value="NZ_JBHSIU010000117.1"/>
</dbReference>
<dbReference type="Proteomes" id="UP001595912">
    <property type="component" value="Unassembled WGS sequence"/>
</dbReference>
<dbReference type="PANTHER" id="PTHR43775:SF51">
    <property type="entry name" value="INACTIVE PHENOLPHTHIOCEROL SYNTHESIS POLYKETIDE SYNTHASE TYPE I PKS1-RELATED"/>
    <property type="match status" value="1"/>
</dbReference>
<dbReference type="EMBL" id="JBHSIU010000117">
    <property type="protein sequence ID" value="MFC5007210.1"/>
    <property type="molecule type" value="Genomic_DNA"/>
</dbReference>
<feature type="non-terminal residue" evidence="4">
    <location>
        <position position="1"/>
    </location>
</feature>
<dbReference type="InterPro" id="IPR049552">
    <property type="entry name" value="PKS_DH_N"/>
</dbReference>
<dbReference type="InterPro" id="IPR020843">
    <property type="entry name" value="ER"/>
</dbReference>
<accession>A0ABV9WHV9</accession>
<dbReference type="Gene3D" id="3.90.180.10">
    <property type="entry name" value="Medium-chain alcohol dehydrogenases, catalytic domain"/>
    <property type="match status" value="1"/>
</dbReference>
<dbReference type="Pfam" id="PF08240">
    <property type="entry name" value="ADH_N"/>
    <property type="match status" value="1"/>
</dbReference>
<dbReference type="InterPro" id="IPR020807">
    <property type="entry name" value="PKS_DH"/>
</dbReference>
<dbReference type="Gene3D" id="3.40.50.11460">
    <property type="match status" value="1"/>
</dbReference>
<dbReference type="Gene3D" id="3.40.366.10">
    <property type="entry name" value="Malonyl-Coenzyme A Acyl Carrier Protein, domain 2"/>
    <property type="match status" value="1"/>
</dbReference>
<organism evidence="4 5">
    <name type="scientific">Dactylosporangium cerinum</name>
    <dbReference type="NCBI Taxonomy" id="1434730"/>
    <lineage>
        <taxon>Bacteria</taxon>
        <taxon>Bacillati</taxon>
        <taxon>Actinomycetota</taxon>
        <taxon>Actinomycetes</taxon>
        <taxon>Micromonosporales</taxon>
        <taxon>Micromonosporaceae</taxon>
        <taxon>Dactylosporangium</taxon>
    </lineage>
</organism>
<feature type="region of interest" description="C-terminal hotdog fold" evidence="2">
    <location>
        <begin position="266"/>
        <end position="397"/>
    </location>
</feature>
<dbReference type="InterPro" id="IPR049551">
    <property type="entry name" value="PKS_DH_C"/>
</dbReference>
<proteinExistence type="predicted"/>
<dbReference type="Pfam" id="PF22953">
    <property type="entry name" value="SpnB_Rossmann"/>
    <property type="match status" value="1"/>
</dbReference>
<dbReference type="InterPro" id="IPR013154">
    <property type="entry name" value="ADH-like_N"/>
</dbReference>
<dbReference type="InterPro" id="IPR001227">
    <property type="entry name" value="Ac_transferase_dom_sf"/>
</dbReference>
<dbReference type="SUPFAM" id="SSF52151">
    <property type="entry name" value="FabD/lysophospholipase-like"/>
    <property type="match status" value="1"/>
</dbReference>
<dbReference type="InterPro" id="IPR055123">
    <property type="entry name" value="SpnB-like_Rossmann"/>
</dbReference>
<keyword evidence="5" id="KW-1185">Reference proteome</keyword>
<dbReference type="Pfam" id="PF13602">
    <property type="entry name" value="ADH_zinc_N_2"/>
    <property type="match status" value="1"/>
</dbReference>
<comment type="caution">
    <text evidence="4">The sequence shown here is derived from an EMBL/GenBank/DDBJ whole genome shotgun (WGS) entry which is preliminary data.</text>
</comment>